<evidence type="ECO:0000256" key="2">
    <source>
        <dbReference type="ARBA" id="ARBA00007742"/>
    </source>
</evidence>
<gene>
    <name evidence="8" type="ORF">THASP1DRAFT_28465</name>
</gene>
<sequence>MPDTFEVAMGMLFVTTGAIVGYSEATGQFNLPFSKFQEAAFGTWMTSAGPCDPRRAFLLMYASGFIVCVCSFWEYGTWHSPYHVVAGGFLIGQQIKRMAEVLWVHNNSGQLTNVMAAILCLINLAITTTCAHAILRRAPSSAEDRFRALAWPIPLVILAWSGNLYHHWILAGLRPSTPIRRYNPVEAYRIPRRGWFLRAACPHYYFEALAWLAFALIVNRASVYGVAIAVALFLAGRSYRTR</sequence>
<dbReference type="STRING" id="78915.A0A4P9XU71"/>
<accession>A0A4P9XU71</accession>
<keyword evidence="9" id="KW-1185">Reference proteome</keyword>
<dbReference type="OrthoDB" id="5788137at2759"/>
<dbReference type="PANTHER" id="PTHR10556:SF35">
    <property type="entry name" value="3-OXO-5-ALPHA-STEROID 4-DEHYDROGENASE FAMILY PROTEIN"/>
    <property type="match status" value="1"/>
</dbReference>
<dbReference type="Proteomes" id="UP000271241">
    <property type="component" value="Unassembled WGS sequence"/>
</dbReference>
<keyword evidence="4 6" id="KW-1133">Transmembrane helix</keyword>
<proteinExistence type="inferred from homology"/>
<keyword evidence="3 6" id="KW-0812">Transmembrane</keyword>
<reference evidence="9" key="1">
    <citation type="journal article" date="2018" name="Nat. Microbiol.">
        <title>Leveraging single-cell genomics to expand the fungal tree of life.</title>
        <authorList>
            <person name="Ahrendt S.R."/>
            <person name="Quandt C.A."/>
            <person name="Ciobanu D."/>
            <person name="Clum A."/>
            <person name="Salamov A."/>
            <person name="Andreopoulos B."/>
            <person name="Cheng J.F."/>
            <person name="Woyke T."/>
            <person name="Pelin A."/>
            <person name="Henrissat B."/>
            <person name="Reynolds N.K."/>
            <person name="Benny G.L."/>
            <person name="Smith M.E."/>
            <person name="James T.Y."/>
            <person name="Grigoriev I.V."/>
        </authorList>
    </citation>
    <scope>NUCLEOTIDE SEQUENCE [LARGE SCALE GENOMIC DNA]</scope>
    <source>
        <strain evidence="9">RSA 1356</strain>
    </source>
</reference>
<dbReference type="AlphaFoldDB" id="A0A4P9XU71"/>
<dbReference type="GO" id="GO:0016627">
    <property type="term" value="F:oxidoreductase activity, acting on the CH-CH group of donors"/>
    <property type="evidence" value="ECO:0007669"/>
    <property type="project" value="InterPro"/>
</dbReference>
<feature type="domain" description="3-oxo-5-alpha-steroid 4-dehydrogenase C-terminal" evidence="7">
    <location>
        <begin position="181"/>
        <end position="235"/>
    </location>
</feature>
<dbReference type="InterPro" id="IPR039357">
    <property type="entry name" value="SRD5A/TECR"/>
</dbReference>
<comment type="similarity">
    <text evidence="2">Belongs to the steroid 5-alpha reductase family.</text>
</comment>
<evidence type="ECO:0000256" key="1">
    <source>
        <dbReference type="ARBA" id="ARBA00004141"/>
    </source>
</evidence>
<evidence type="ECO:0000256" key="3">
    <source>
        <dbReference type="ARBA" id="ARBA00022692"/>
    </source>
</evidence>
<feature type="transmembrane region" description="Helical" evidence="6">
    <location>
        <begin position="56"/>
        <end position="75"/>
    </location>
</feature>
<evidence type="ECO:0000256" key="6">
    <source>
        <dbReference type="SAM" id="Phobius"/>
    </source>
</evidence>
<organism evidence="8 9">
    <name type="scientific">Thamnocephalis sphaerospora</name>
    <dbReference type="NCBI Taxonomy" id="78915"/>
    <lineage>
        <taxon>Eukaryota</taxon>
        <taxon>Fungi</taxon>
        <taxon>Fungi incertae sedis</taxon>
        <taxon>Zoopagomycota</taxon>
        <taxon>Zoopagomycotina</taxon>
        <taxon>Zoopagomycetes</taxon>
        <taxon>Zoopagales</taxon>
        <taxon>Sigmoideomycetaceae</taxon>
        <taxon>Thamnocephalis</taxon>
    </lineage>
</organism>
<dbReference type="GO" id="GO:0016020">
    <property type="term" value="C:membrane"/>
    <property type="evidence" value="ECO:0007669"/>
    <property type="project" value="UniProtKB-SubCell"/>
</dbReference>
<feature type="transmembrane region" description="Helical" evidence="6">
    <location>
        <begin position="114"/>
        <end position="134"/>
    </location>
</feature>
<keyword evidence="5 6" id="KW-0472">Membrane</keyword>
<evidence type="ECO:0000256" key="4">
    <source>
        <dbReference type="ARBA" id="ARBA00022989"/>
    </source>
</evidence>
<dbReference type="EMBL" id="KZ992491">
    <property type="protein sequence ID" value="RKP09753.1"/>
    <property type="molecule type" value="Genomic_DNA"/>
</dbReference>
<evidence type="ECO:0000313" key="9">
    <source>
        <dbReference type="Proteomes" id="UP000271241"/>
    </source>
</evidence>
<feature type="transmembrane region" description="Helical" evidence="6">
    <location>
        <begin position="146"/>
        <end position="165"/>
    </location>
</feature>
<dbReference type="PROSITE" id="PS50244">
    <property type="entry name" value="S5A_REDUCTASE"/>
    <property type="match status" value="1"/>
</dbReference>
<evidence type="ECO:0000259" key="7">
    <source>
        <dbReference type="Pfam" id="PF02544"/>
    </source>
</evidence>
<feature type="transmembrane region" description="Helical" evidence="6">
    <location>
        <begin position="208"/>
        <end position="235"/>
    </location>
</feature>
<dbReference type="PANTHER" id="PTHR10556">
    <property type="entry name" value="3-OXO-5-ALPHA-STEROID 4-DEHYDROGENASE"/>
    <property type="match status" value="1"/>
</dbReference>
<dbReference type="GO" id="GO:0006629">
    <property type="term" value="P:lipid metabolic process"/>
    <property type="evidence" value="ECO:0007669"/>
    <property type="project" value="InterPro"/>
</dbReference>
<comment type="subcellular location">
    <subcellularLocation>
        <location evidence="1">Membrane</location>
        <topology evidence="1">Multi-pass membrane protein</topology>
    </subcellularLocation>
</comment>
<dbReference type="InterPro" id="IPR001104">
    <property type="entry name" value="3-oxo-5_a-steroid_4-DH_C"/>
</dbReference>
<evidence type="ECO:0000256" key="5">
    <source>
        <dbReference type="ARBA" id="ARBA00023136"/>
    </source>
</evidence>
<evidence type="ECO:0000313" key="8">
    <source>
        <dbReference type="EMBL" id="RKP09753.1"/>
    </source>
</evidence>
<dbReference type="Pfam" id="PF02544">
    <property type="entry name" value="Steroid_dh"/>
    <property type="match status" value="1"/>
</dbReference>
<protein>
    <recommendedName>
        <fullName evidence="7">3-oxo-5-alpha-steroid 4-dehydrogenase C-terminal domain-containing protein</fullName>
    </recommendedName>
</protein>
<name>A0A4P9XU71_9FUNG</name>